<dbReference type="Proteomes" id="UP001321804">
    <property type="component" value="Chromosome"/>
</dbReference>
<evidence type="ECO:0000313" key="3">
    <source>
        <dbReference type="EMBL" id="BDR55731.1"/>
    </source>
</evidence>
<dbReference type="AlphaFoldDB" id="A0AAU9CTR2"/>
<dbReference type="InterPro" id="IPR009057">
    <property type="entry name" value="Homeodomain-like_sf"/>
</dbReference>
<evidence type="ECO:0000256" key="1">
    <source>
        <dbReference type="SAM" id="MobiDB-lite"/>
    </source>
</evidence>
<dbReference type="Pfam" id="PF13518">
    <property type="entry name" value="HTH_28"/>
    <property type="match status" value="1"/>
</dbReference>
<organism evidence="3 4">
    <name type="scientific">Xylocopilactobacillus apis</name>
    <dbReference type="NCBI Taxonomy" id="2932183"/>
    <lineage>
        <taxon>Bacteria</taxon>
        <taxon>Bacillati</taxon>
        <taxon>Bacillota</taxon>
        <taxon>Bacilli</taxon>
        <taxon>Lactobacillales</taxon>
        <taxon>Lactobacillaceae</taxon>
        <taxon>Xylocopilactobacillus</taxon>
    </lineage>
</organism>
<name>A0AAU9CTR2_9LACO</name>
<reference evidence="3 4" key="1">
    <citation type="journal article" date="2023" name="Microbiol. Spectr.">
        <title>Symbiosis of Carpenter Bees with Uncharacterized Lactic Acid Bacteria Showing NAD Auxotrophy.</title>
        <authorList>
            <person name="Kawasaki S."/>
            <person name="Ozawa K."/>
            <person name="Mori T."/>
            <person name="Yamamoto A."/>
            <person name="Ito M."/>
            <person name="Ohkuma M."/>
            <person name="Sakamoto M."/>
            <person name="Matsutani M."/>
        </authorList>
    </citation>
    <scope>NUCLEOTIDE SEQUENCE [LARGE SCALE GENOMIC DNA]</scope>
    <source>
        <strain evidence="3 4">KimC2</strain>
    </source>
</reference>
<keyword evidence="4" id="KW-1185">Reference proteome</keyword>
<sequence>MVRRASSSPEVRLGVVARVLGGCPVAVAARESGYGEGAVQQWVRRYREEHGGLDMGEGDGRAGKDKAGGDKAGGDAGRVAELEGQVAELRMQVDVLREAVGLIKKGPGGPTAPTWARSARRCPTCSTVTSMPRGRARSWPAT</sequence>
<dbReference type="InterPro" id="IPR055247">
    <property type="entry name" value="InsJ-like_HTH"/>
</dbReference>
<feature type="domain" description="Insertion element IS150 protein InsJ-like helix-turn-helix" evidence="2">
    <location>
        <begin position="12"/>
        <end position="49"/>
    </location>
</feature>
<dbReference type="KEGG" id="xak:KIMC2_02930"/>
<dbReference type="RefSeq" id="WP_425613204.1">
    <property type="nucleotide sequence ID" value="NZ_AP026801.1"/>
</dbReference>
<feature type="region of interest" description="Disordered" evidence="1">
    <location>
        <begin position="50"/>
        <end position="76"/>
    </location>
</feature>
<gene>
    <name evidence="3" type="ORF">KIMC2_02930</name>
</gene>
<protein>
    <recommendedName>
        <fullName evidence="2">Insertion element IS150 protein InsJ-like helix-turn-helix domain-containing protein</fullName>
    </recommendedName>
</protein>
<evidence type="ECO:0000259" key="2">
    <source>
        <dbReference type="Pfam" id="PF13518"/>
    </source>
</evidence>
<accession>A0AAU9CTR2</accession>
<dbReference type="EMBL" id="AP026801">
    <property type="protein sequence ID" value="BDR55731.1"/>
    <property type="molecule type" value="Genomic_DNA"/>
</dbReference>
<evidence type="ECO:0000313" key="4">
    <source>
        <dbReference type="Proteomes" id="UP001321804"/>
    </source>
</evidence>
<dbReference type="SUPFAM" id="SSF46689">
    <property type="entry name" value="Homeodomain-like"/>
    <property type="match status" value="1"/>
</dbReference>
<proteinExistence type="predicted"/>